<gene>
    <name evidence="8" type="ORF">ACFPPD_02095</name>
</gene>
<keyword evidence="3" id="KW-0731">Sigma factor</keyword>
<dbReference type="NCBIfam" id="TIGR02937">
    <property type="entry name" value="sigma70-ECF"/>
    <property type="match status" value="1"/>
</dbReference>
<proteinExistence type="inferred from homology"/>
<dbReference type="InterPro" id="IPR036388">
    <property type="entry name" value="WH-like_DNA-bd_sf"/>
</dbReference>
<dbReference type="Pfam" id="PF08281">
    <property type="entry name" value="Sigma70_r4_2"/>
    <property type="match status" value="1"/>
</dbReference>
<dbReference type="InterPro" id="IPR039425">
    <property type="entry name" value="RNA_pol_sigma-70-like"/>
</dbReference>
<dbReference type="InterPro" id="IPR013249">
    <property type="entry name" value="RNA_pol_sigma70_r4_t2"/>
</dbReference>
<sequence length="152" mass="17411">MDVVTLWKEYGGELTGYLRKTARNAGDAEDIASEVFLRALKNQVLLTEMTNRQCRLWLYTTAKRLVIDLARKNRLNSRIQPVPEQIDDDFTGAAVSQIIGLLPDELQAIVAMRYFSELDSTQIGQQLGLSPATVRTQLRRARQLLRKYWDLN</sequence>
<dbReference type="Proteomes" id="UP001596105">
    <property type="component" value="Unassembled WGS sequence"/>
</dbReference>
<dbReference type="EMBL" id="JBHSMH010000004">
    <property type="protein sequence ID" value="MFC5467491.1"/>
    <property type="molecule type" value="Genomic_DNA"/>
</dbReference>
<evidence type="ECO:0000313" key="8">
    <source>
        <dbReference type="EMBL" id="MFC5467491.1"/>
    </source>
</evidence>
<dbReference type="InterPro" id="IPR013325">
    <property type="entry name" value="RNA_pol_sigma_r2"/>
</dbReference>
<feature type="domain" description="RNA polymerase sigma factor 70 region 4 type 2" evidence="7">
    <location>
        <begin position="95"/>
        <end position="145"/>
    </location>
</feature>
<keyword evidence="4" id="KW-0238">DNA-binding</keyword>
<organism evidence="8 9">
    <name type="scientific">Cohnella suwonensis</name>
    <dbReference type="NCBI Taxonomy" id="696072"/>
    <lineage>
        <taxon>Bacteria</taxon>
        <taxon>Bacillati</taxon>
        <taxon>Bacillota</taxon>
        <taxon>Bacilli</taxon>
        <taxon>Bacillales</taxon>
        <taxon>Paenibacillaceae</taxon>
        <taxon>Cohnella</taxon>
    </lineage>
</organism>
<evidence type="ECO:0000256" key="4">
    <source>
        <dbReference type="ARBA" id="ARBA00023125"/>
    </source>
</evidence>
<evidence type="ECO:0000256" key="3">
    <source>
        <dbReference type="ARBA" id="ARBA00023082"/>
    </source>
</evidence>
<evidence type="ECO:0000256" key="1">
    <source>
        <dbReference type="ARBA" id="ARBA00010641"/>
    </source>
</evidence>
<evidence type="ECO:0000256" key="2">
    <source>
        <dbReference type="ARBA" id="ARBA00023015"/>
    </source>
</evidence>
<evidence type="ECO:0000256" key="5">
    <source>
        <dbReference type="ARBA" id="ARBA00023163"/>
    </source>
</evidence>
<dbReference type="CDD" id="cd06171">
    <property type="entry name" value="Sigma70_r4"/>
    <property type="match status" value="1"/>
</dbReference>
<evidence type="ECO:0000313" key="9">
    <source>
        <dbReference type="Proteomes" id="UP001596105"/>
    </source>
</evidence>
<dbReference type="PANTHER" id="PTHR43133">
    <property type="entry name" value="RNA POLYMERASE ECF-TYPE SIGMA FACTO"/>
    <property type="match status" value="1"/>
</dbReference>
<dbReference type="InterPro" id="IPR014284">
    <property type="entry name" value="RNA_pol_sigma-70_dom"/>
</dbReference>
<dbReference type="Pfam" id="PF04542">
    <property type="entry name" value="Sigma70_r2"/>
    <property type="match status" value="1"/>
</dbReference>
<comment type="caution">
    <text evidence="8">The sequence shown here is derived from an EMBL/GenBank/DDBJ whole genome shotgun (WGS) entry which is preliminary data.</text>
</comment>
<dbReference type="SUPFAM" id="SSF88659">
    <property type="entry name" value="Sigma3 and sigma4 domains of RNA polymerase sigma factors"/>
    <property type="match status" value="1"/>
</dbReference>
<evidence type="ECO:0000259" key="7">
    <source>
        <dbReference type="Pfam" id="PF08281"/>
    </source>
</evidence>
<dbReference type="Gene3D" id="1.10.10.10">
    <property type="entry name" value="Winged helix-like DNA-binding domain superfamily/Winged helix DNA-binding domain"/>
    <property type="match status" value="1"/>
</dbReference>
<keyword evidence="2" id="KW-0805">Transcription regulation</keyword>
<accession>A0ABW0LSD6</accession>
<protein>
    <submittedName>
        <fullName evidence="8">RNA polymerase sigma factor</fullName>
    </submittedName>
</protein>
<comment type="similarity">
    <text evidence="1">Belongs to the sigma-70 factor family. ECF subfamily.</text>
</comment>
<dbReference type="InterPro" id="IPR013324">
    <property type="entry name" value="RNA_pol_sigma_r3/r4-like"/>
</dbReference>
<keyword evidence="9" id="KW-1185">Reference proteome</keyword>
<dbReference type="RefSeq" id="WP_209747112.1">
    <property type="nucleotide sequence ID" value="NZ_JBHSMH010000004.1"/>
</dbReference>
<reference evidence="9" key="1">
    <citation type="journal article" date="2019" name="Int. J. Syst. Evol. Microbiol.">
        <title>The Global Catalogue of Microorganisms (GCM) 10K type strain sequencing project: providing services to taxonomists for standard genome sequencing and annotation.</title>
        <authorList>
            <consortium name="The Broad Institute Genomics Platform"/>
            <consortium name="The Broad Institute Genome Sequencing Center for Infectious Disease"/>
            <person name="Wu L."/>
            <person name="Ma J."/>
        </authorList>
    </citation>
    <scope>NUCLEOTIDE SEQUENCE [LARGE SCALE GENOMIC DNA]</scope>
    <source>
        <strain evidence="9">CCUG 57113</strain>
    </source>
</reference>
<dbReference type="Gene3D" id="1.10.1740.10">
    <property type="match status" value="1"/>
</dbReference>
<dbReference type="InterPro" id="IPR007627">
    <property type="entry name" value="RNA_pol_sigma70_r2"/>
</dbReference>
<evidence type="ECO:0000259" key="6">
    <source>
        <dbReference type="Pfam" id="PF04542"/>
    </source>
</evidence>
<dbReference type="PANTHER" id="PTHR43133:SF8">
    <property type="entry name" value="RNA POLYMERASE SIGMA FACTOR HI_1459-RELATED"/>
    <property type="match status" value="1"/>
</dbReference>
<name>A0ABW0LSD6_9BACL</name>
<feature type="domain" description="RNA polymerase sigma-70 region 2" evidence="6">
    <location>
        <begin position="6"/>
        <end position="74"/>
    </location>
</feature>
<dbReference type="SUPFAM" id="SSF88946">
    <property type="entry name" value="Sigma2 domain of RNA polymerase sigma factors"/>
    <property type="match status" value="1"/>
</dbReference>
<keyword evidence="5" id="KW-0804">Transcription</keyword>